<evidence type="ECO:0000313" key="11">
    <source>
        <dbReference type="Proteomes" id="UP000604046"/>
    </source>
</evidence>
<protein>
    <recommendedName>
        <fullName evidence="8">Signal peptidase complex subunit 3</fullName>
    </recommendedName>
</protein>
<dbReference type="AlphaFoldDB" id="A0A812VF47"/>
<keyword evidence="6" id="KW-1133">Transmembrane helix</keyword>
<evidence type="ECO:0000256" key="7">
    <source>
        <dbReference type="ARBA" id="ARBA00023136"/>
    </source>
</evidence>
<sequence>MDSYSSRGNSIFCTFVTVLGTTAVLNHLSTFLPMKQFDVQTSGTVHMNKIHDLIPNSHHACDQSVLSFNISHQLSSEFHWNMNQLFVYLVATYNDTASNMRNEVKRATLHPKPQTLNLRPSTLNPKS</sequence>
<name>A0A812VF47_9DINO</name>
<evidence type="ECO:0000256" key="9">
    <source>
        <dbReference type="SAM" id="MobiDB-lite"/>
    </source>
</evidence>
<dbReference type="EMBL" id="CAJNDS010002843">
    <property type="protein sequence ID" value="CAE7616001.1"/>
    <property type="molecule type" value="Genomic_DNA"/>
</dbReference>
<keyword evidence="4" id="KW-0256">Endoplasmic reticulum</keyword>
<evidence type="ECO:0000256" key="3">
    <source>
        <dbReference type="ARBA" id="ARBA00022692"/>
    </source>
</evidence>
<reference evidence="10" key="1">
    <citation type="submission" date="2021-02" db="EMBL/GenBank/DDBJ databases">
        <authorList>
            <person name="Dougan E. K."/>
            <person name="Rhodes N."/>
            <person name="Thang M."/>
            <person name="Chan C."/>
        </authorList>
    </citation>
    <scope>NUCLEOTIDE SEQUENCE</scope>
</reference>
<evidence type="ECO:0000313" key="10">
    <source>
        <dbReference type="EMBL" id="CAE7616001.1"/>
    </source>
</evidence>
<proteinExistence type="inferred from homology"/>
<keyword evidence="3" id="KW-0812">Transmembrane</keyword>
<dbReference type="Pfam" id="PF04573">
    <property type="entry name" value="SPC22"/>
    <property type="match status" value="1"/>
</dbReference>
<comment type="subcellular location">
    <subcellularLocation>
        <location evidence="1">Endoplasmic reticulum membrane</location>
        <topology evidence="1">Single-pass type II membrane protein</topology>
    </subcellularLocation>
</comment>
<comment type="caution">
    <text evidence="10">The sequence shown here is derived from an EMBL/GenBank/DDBJ whole genome shotgun (WGS) entry which is preliminary data.</text>
</comment>
<evidence type="ECO:0000256" key="2">
    <source>
        <dbReference type="ARBA" id="ARBA00009289"/>
    </source>
</evidence>
<accession>A0A812VF47</accession>
<dbReference type="PANTHER" id="PTHR12804:SF0">
    <property type="entry name" value="SIGNAL PEPTIDASE COMPLEX SUBUNIT 3"/>
    <property type="match status" value="1"/>
</dbReference>
<evidence type="ECO:0000256" key="4">
    <source>
        <dbReference type="ARBA" id="ARBA00022824"/>
    </source>
</evidence>
<dbReference type="PANTHER" id="PTHR12804">
    <property type="entry name" value="MICROSOMAL SIGNAL PEPTIDASE 23 KD SUBUNIT SPC22/23"/>
    <property type="match status" value="1"/>
</dbReference>
<comment type="similarity">
    <text evidence="2">Belongs to the SPCS3 family.</text>
</comment>
<keyword evidence="7" id="KW-0472">Membrane</keyword>
<evidence type="ECO:0000256" key="5">
    <source>
        <dbReference type="ARBA" id="ARBA00022968"/>
    </source>
</evidence>
<feature type="compositionally biased region" description="Polar residues" evidence="9">
    <location>
        <begin position="114"/>
        <end position="127"/>
    </location>
</feature>
<feature type="region of interest" description="Disordered" evidence="9">
    <location>
        <begin position="106"/>
        <end position="127"/>
    </location>
</feature>
<dbReference type="OrthoDB" id="10261524at2759"/>
<dbReference type="InterPro" id="IPR007653">
    <property type="entry name" value="SPC3"/>
</dbReference>
<evidence type="ECO:0000256" key="6">
    <source>
        <dbReference type="ARBA" id="ARBA00022989"/>
    </source>
</evidence>
<evidence type="ECO:0000256" key="1">
    <source>
        <dbReference type="ARBA" id="ARBA00004648"/>
    </source>
</evidence>
<organism evidence="10 11">
    <name type="scientific">Symbiodinium natans</name>
    <dbReference type="NCBI Taxonomy" id="878477"/>
    <lineage>
        <taxon>Eukaryota</taxon>
        <taxon>Sar</taxon>
        <taxon>Alveolata</taxon>
        <taxon>Dinophyceae</taxon>
        <taxon>Suessiales</taxon>
        <taxon>Symbiodiniaceae</taxon>
        <taxon>Symbiodinium</taxon>
    </lineage>
</organism>
<dbReference type="PIRSF" id="PIRSF016089">
    <property type="entry name" value="SPC22"/>
    <property type="match status" value="1"/>
</dbReference>
<dbReference type="GO" id="GO:0005787">
    <property type="term" value="C:signal peptidase complex"/>
    <property type="evidence" value="ECO:0007669"/>
    <property type="project" value="InterPro"/>
</dbReference>
<gene>
    <name evidence="10" type="primary">Arxes2</name>
    <name evidence="10" type="ORF">SNAT2548_LOCUS35018</name>
</gene>
<keyword evidence="11" id="KW-1185">Reference proteome</keyword>
<evidence type="ECO:0000256" key="8">
    <source>
        <dbReference type="ARBA" id="ARBA00029556"/>
    </source>
</evidence>
<dbReference type="Proteomes" id="UP000604046">
    <property type="component" value="Unassembled WGS sequence"/>
</dbReference>
<keyword evidence="5" id="KW-0735">Signal-anchor</keyword>
<dbReference type="GO" id="GO:0006465">
    <property type="term" value="P:signal peptide processing"/>
    <property type="evidence" value="ECO:0007669"/>
    <property type="project" value="InterPro"/>
</dbReference>
<dbReference type="GO" id="GO:0045047">
    <property type="term" value="P:protein targeting to ER"/>
    <property type="evidence" value="ECO:0007669"/>
    <property type="project" value="TreeGrafter"/>
</dbReference>